<dbReference type="Gene3D" id="3.40.50.1240">
    <property type="entry name" value="Phosphoglycerate mutase-like"/>
    <property type="match status" value="1"/>
</dbReference>
<evidence type="ECO:0000256" key="2">
    <source>
        <dbReference type="PIRSR" id="PIRSR613078-2"/>
    </source>
</evidence>
<keyword evidence="3" id="KW-0413">Isomerase</keyword>
<keyword evidence="4" id="KW-1185">Reference proteome</keyword>
<dbReference type="CDD" id="cd07067">
    <property type="entry name" value="HP_PGM_like"/>
    <property type="match status" value="1"/>
</dbReference>
<dbReference type="RefSeq" id="WP_183304376.1">
    <property type="nucleotide sequence ID" value="NZ_JACIFD010000004.1"/>
</dbReference>
<comment type="caution">
    <text evidence="3">The sequence shown here is derived from an EMBL/GenBank/DDBJ whole genome shotgun (WGS) entry which is preliminary data.</text>
</comment>
<protein>
    <submittedName>
        <fullName evidence="3">Putative phosphoglycerate mutase</fullName>
        <ecNumber evidence="3">5.4.2.12</ecNumber>
    </submittedName>
</protein>
<reference evidence="3" key="1">
    <citation type="submission" date="2020-08" db="EMBL/GenBank/DDBJ databases">
        <title>Sequencing the genomes of 1000 actinobacteria strains.</title>
        <authorList>
            <person name="Klenk H.-P."/>
        </authorList>
    </citation>
    <scope>NUCLEOTIDE SEQUENCE [LARGE SCALE GENOMIC DNA]</scope>
    <source>
        <strain evidence="3">DSM 27064</strain>
    </source>
</reference>
<dbReference type="GO" id="GO:0005737">
    <property type="term" value="C:cytoplasm"/>
    <property type="evidence" value="ECO:0007669"/>
    <property type="project" value="TreeGrafter"/>
</dbReference>
<dbReference type="PANTHER" id="PTHR48100:SF59">
    <property type="entry name" value="ADENOSYLCOBALAMIN_ALPHA-RIBAZOLE PHOSPHATASE"/>
    <property type="match status" value="1"/>
</dbReference>
<dbReference type="GO" id="GO:0004619">
    <property type="term" value="F:phosphoglycerate mutase activity"/>
    <property type="evidence" value="ECO:0007669"/>
    <property type="project" value="UniProtKB-EC"/>
</dbReference>
<dbReference type="PANTHER" id="PTHR48100">
    <property type="entry name" value="BROAD-SPECIFICITY PHOSPHATASE YOR283W-RELATED"/>
    <property type="match status" value="1"/>
</dbReference>
<dbReference type="Pfam" id="PF00300">
    <property type="entry name" value="His_Phos_1"/>
    <property type="match status" value="1"/>
</dbReference>
<dbReference type="AlphaFoldDB" id="A0A840DCR1"/>
<dbReference type="Proteomes" id="UP000571183">
    <property type="component" value="Unassembled WGS sequence"/>
</dbReference>
<dbReference type="SUPFAM" id="SSF53254">
    <property type="entry name" value="Phosphoglycerate mutase-like"/>
    <property type="match status" value="1"/>
</dbReference>
<name>A0A840DCR1_9MICO</name>
<gene>
    <name evidence="3" type="ORF">F5897_000543</name>
</gene>
<dbReference type="SMART" id="SM00855">
    <property type="entry name" value="PGAM"/>
    <property type="match status" value="1"/>
</dbReference>
<proteinExistence type="predicted"/>
<feature type="binding site" evidence="2">
    <location>
        <position position="66"/>
    </location>
    <ligand>
        <name>substrate</name>
    </ligand>
</feature>
<feature type="active site" description="Proton donor/acceptor" evidence="1">
    <location>
        <position position="91"/>
    </location>
</feature>
<accession>A0A840DCR1</accession>
<dbReference type="GO" id="GO:0016791">
    <property type="term" value="F:phosphatase activity"/>
    <property type="evidence" value="ECO:0007669"/>
    <property type="project" value="TreeGrafter"/>
</dbReference>
<dbReference type="InterPro" id="IPR013078">
    <property type="entry name" value="His_Pase_superF_clade-1"/>
</dbReference>
<dbReference type="EMBL" id="JACIFD010000004">
    <property type="protein sequence ID" value="MBB4071251.1"/>
    <property type="molecule type" value="Genomic_DNA"/>
</dbReference>
<organism evidence="3 4">
    <name type="scientific">Canibacter oris</name>
    <dbReference type="NCBI Taxonomy" id="1365628"/>
    <lineage>
        <taxon>Bacteria</taxon>
        <taxon>Bacillati</taxon>
        <taxon>Actinomycetota</taxon>
        <taxon>Actinomycetes</taxon>
        <taxon>Micrococcales</taxon>
        <taxon>Microbacteriaceae</taxon>
        <taxon>Canibacter</taxon>
    </lineage>
</organism>
<dbReference type="InterPro" id="IPR050275">
    <property type="entry name" value="PGM_Phosphatase"/>
</dbReference>
<sequence length="185" mass="20075">MASGSEESMGVWAFIRHGQTDWNLQNRLQGQVDIPLNTTGVQQLHETAAGLVGQQWQRVVSSPLSRARHSAEIIAAKLMLPEPDVVPGLLEKDYGEAEGRSLEGLTQAEKLQLIGNVGEADAAVAARGIAALQELYQQHGKENLLLVSHGSFIRLTLNALAGMQIKRVANGEVVRFDPHLLNELS</sequence>
<feature type="binding site" evidence="2">
    <location>
        <begin position="91"/>
        <end position="94"/>
    </location>
    <ligand>
        <name>substrate</name>
    </ligand>
</feature>
<evidence type="ECO:0000313" key="3">
    <source>
        <dbReference type="EMBL" id="MBB4071251.1"/>
    </source>
</evidence>
<dbReference type="InterPro" id="IPR029033">
    <property type="entry name" value="His_PPase_superfam"/>
</dbReference>
<evidence type="ECO:0000313" key="4">
    <source>
        <dbReference type="Proteomes" id="UP000571183"/>
    </source>
</evidence>
<feature type="active site" description="Tele-phosphohistidine intermediate" evidence="1">
    <location>
        <position position="17"/>
    </location>
</feature>
<feature type="binding site" evidence="2">
    <location>
        <begin position="16"/>
        <end position="23"/>
    </location>
    <ligand>
        <name>substrate</name>
    </ligand>
</feature>
<dbReference type="EC" id="5.4.2.12" evidence="3"/>
<evidence type="ECO:0000256" key="1">
    <source>
        <dbReference type="PIRSR" id="PIRSR613078-1"/>
    </source>
</evidence>